<feature type="region of interest" description="Disordered" evidence="1">
    <location>
        <begin position="49"/>
        <end position="125"/>
    </location>
</feature>
<accession>A0A7Y9ID35</accession>
<feature type="compositionally biased region" description="Gly residues" evidence="1">
    <location>
        <begin position="74"/>
        <end position="87"/>
    </location>
</feature>
<proteinExistence type="predicted"/>
<dbReference type="PROSITE" id="PS51257">
    <property type="entry name" value="PROKAR_LIPOPROTEIN"/>
    <property type="match status" value="1"/>
</dbReference>
<evidence type="ECO:0000256" key="1">
    <source>
        <dbReference type="SAM" id="MobiDB-lite"/>
    </source>
</evidence>
<name>A0A7Y9ID35_9ACTN</name>
<evidence type="ECO:0008006" key="4">
    <source>
        <dbReference type="Google" id="ProtNLM"/>
    </source>
</evidence>
<reference evidence="2 3" key="1">
    <citation type="submission" date="2020-07" db="EMBL/GenBank/DDBJ databases">
        <title>Sequencing the genomes of 1000 actinobacteria strains.</title>
        <authorList>
            <person name="Klenk H.-P."/>
        </authorList>
    </citation>
    <scope>NUCLEOTIDE SEQUENCE [LARGE SCALE GENOMIC DNA]</scope>
    <source>
        <strain evidence="2 3">DSM 22083</strain>
    </source>
</reference>
<organism evidence="2 3">
    <name type="scientific">Microlunatus parietis</name>
    <dbReference type="NCBI Taxonomy" id="682979"/>
    <lineage>
        <taxon>Bacteria</taxon>
        <taxon>Bacillati</taxon>
        <taxon>Actinomycetota</taxon>
        <taxon>Actinomycetes</taxon>
        <taxon>Propionibacteriales</taxon>
        <taxon>Propionibacteriaceae</taxon>
        <taxon>Microlunatus</taxon>
    </lineage>
</organism>
<sequence>MRRVVGLVLRLLLALGLVPVVLLTVTACCPAGGVKADLRAEQRAEDADIGDLLKQSEKDKELAKGPKKPNANEGQGGVNARGNGGPPAGCPPAGGKPGNSGREFNKNLRGANGAQTASTTLMPRRSISKDYSFRMDVENPKPGYAEGNIHVQLGGKGSEKYYWRGGTSFTTDKLEQLPKVARNYIDNNKEAVERAVNQGLKVLGEK</sequence>
<gene>
    <name evidence="2" type="ORF">BKA15_005951</name>
</gene>
<feature type="compositionally biased region" description="Basic and acidic residues" evidence="1">
    <location>
        <begin position="54"/>
        <end position="64"/>
    </location>
</feature>
<keyword evidence="3" id="KW-1185">Reference proteome</keyword>
<comment type="caution">
    <text evidence="2">The sequence shown here is derived from an EMBL/GenBank/DDBJ whole genome shotgun (WGS) entry which is preliminary data.</text>
</comment>
<dbReference type="EMBL" id="JACCBU010000001">
    <property type="protein sequence ID" value="NYE74622.1"/>
    <property type="molecule type" value="Genomic_DNA"/>
</dbReference>
<dbReference type="Proteomes" id="UP000569914">
    <property type="component" value="Unassembled WGS sequence"/>
</dbReference>
<evidence type="ECO:0000313" key="2">
    <source>
        <dbReference type="EMBL" id="NYE74622.1"/>
    </source>
</evidence>
<protein>
    <recommendedName>
        <fullName evidence="4">Lipoprotein</fullName>
    </recommendedName>
</protein>
<dbReference type="AlphaFoldDB" id="A0A7Y9ID35"/>
<evidence type="ECO:0000313" key="3">
    <source>
        <dbReference type="Proteomes" id="UP000569914"/>
    </source>
</evidence>